<accession>A0A1M7EQV5</accession>
<dbReference type="RefSeq" id="WP_073281715.1">
    <property type="nucleotide sequence ID" value="NZ_FRCP01000005.1"/>
</dbReference>
<name>A0A1M7EQV5_9FIRM</name>
<proteinExistence type="predicted"/>
<feature type="transmembrane region" description="Helical" evidence="1">
    <location>
        <begin position="7"/>
        <end position="24"/>
    </location>
</feature>
<dbReference type="STRING" id="1120996.SAMN02746066_00133"/>
<evidence type="ECO:0000313" key="3">
    <source>
        <dbReference type="Proteomes" id="UP000184038"/>
    </source>
</evidence>
<keyword evidence="3" id="KW-1185">Reference proteome</keyword>
<evidence type="ECO:0008006" key="4">
    <source>
        <dbReference type="Google" id="ProtNLM"/>
    </source>
</evidence>
<feature type="transmembrane region" description="Helical" evidence="1">
    <location>
        <begin position="84"/>
        <end position="104"/>
    </location>
</feature>
<dbReference type="Proteomes" id="UP000184038">
    <property type="component" value="Unassembled WGS sequence"/>
</dbReference>
<reference evidence="2 3" key="1">
    <citation type="submission" date="2016-11" db="EMBL/GenBank/DDBJ databases">
        <authorList>
            <person name="Jaros S."/>
            <person name="Januszkiewicz K."/>
            <person name="Wedrychowicz H."/>
        </authorList>
    </citation>
    <scope>NUCLEOTIDE SEQUENCE [LARGE SCALE GENOMIC DNA]</scope>
    <source>
        <strain evidence="2 3">DSM 15930</strain>
    </source>
</reference>
<keyword evidence="1" id="KW-1133">Transmembrane helix</keyword>
<dbReference type="AlphaFoldDB" id="A0A1M7EQV5"/>
<protein>
    <recommendedName>
        <fullName evidence="4">CvpA family protein</fullName>
    </recommendedName>
</protein>
<organism evidence="2 3">
    <name type="scientific">Anaerosporobacter mobilis DSM 15930</name>
    <dbReference type="NCBI Taxonomy" id="1120996"/>
    <lineage>
        <taxon>Bacteria</taxon>
        <taxon>Bacillati</taxon>
        <taxon>Bacillota</taxon>
        <taxon>Clostridia</taxon>
        <taxon>Lachnospirales</taxon>
        <taxon>Lachnospiraceae</taxon>
        <taxon>Anaerosporobacter</taxon>
    </lineage>
</organism>
<feature type="transmembrane region" description="Helical" evidence="1">
    <location>
        <begin position="36"/>
        <end position="57"/>
    </location>
</feature>
<dbReference type="OrthoDB" id="3169575at2"/>
<gene>
    <name evidence="2" type="ORF">SAMN02746066_00133</name>
</gene>
<evidence type="ECO:0000313" key="2">
    <source>
        <dbReference type="EMBL" id="SHL94104.1"/>
    </source>
</evidence>
<keyword evidence="1" id="KW-0472">Membrane</keyword>
<keyword evidence="1" id="KW-0812">Transmembrane</keyword>
<dbReference type="EMBL" id="FRCP01000005">
    <property type="protein sequence ID" value="SHL94104.1"/>
    <property type="molecule type" value="Genomic_DNA"/>
</dbReference>
<evidence type="ECO:0000256" key="1">
    <source>
        <dbReference type="SAM" id="Phobius"/>
    </source>
</evidence>
<sequence length="549" mass="61823">MKKSKNIVLVALLVLLVGFIYYYIALPPINIHAQGFWYFIISVLAIVTAICLITTAIKNVKLHGRKQSFNDLAINASDFKSRRVLISFGITISAIVIFIIGSILSSPIVNASKYQKLINIETRDFLTDIEEISYNEIPLLDKDSAMLLGSRKMGSMVEYVSQFEVSNAYTQINYQNSPVRVTPLEYGSIFKWISNHSEGIPAYIRIDMATQDVECIKLEKGIKYSKSDHFGRNLYRYLRFRYPTYIFDEPSFEIDESGVPYWVCPVKDYSIGLFGGETISNVVLVNAITGDHTNYTINDVPTWVDHVYSADLLIRYYDYYGTLKHGYWNTLFSQKDCLKTTEGYNYIALDDDVWVYTGVTSVGGDQSNVGFVLMNQRTAETRYYTVSGAEEYSAMSSAEGQVQHLGYKATFPLLLNINNEPTYFIALKDEAGLVKKYAMVNIAKYQIVAIGDSALECEKTYTTLLRSSGITNTQESESQAITGQITKIAQAVVEGNSHYYVMLNNSNDIFDVTIGNVIDMMKYDVGSFVTFTYTKGIDCNTVISIGKTQ</sequence>